<name>A0A542ZMW5_9MICO</name>
<dbReference type="PANTHER" id="PTHR30478">
    <property type="entry name" value="DNA POLYMERASE III SUBUNIT BETA"/>
    <property type="match status" value="1"/>
</dbReference>
<comment type="caution">
    <text evidence="10">The sequence shown here is derived from an EMBL/GenBank/DDBJ whole genome shotgun (WGS) entry which is preliminary data.</text>
</comment>
<dbReference type="PROSITE" id="PS50937">
    <property type="entry name" value="HTH_MERR_2"/>
    <property type="match status" value="1"/>
</dbReference>
<sequence length="362" mass="38706">MAAVTSPELSIGAFAHLVGLTPSALRFYDDCGLLHPARVDPGSGYRWYAVSQEPRARLLAELRVVDLPLVSARAVLDGSPEEATRLLEDHLAAVEGKAALTRRAVTDALTDLHGGQRPCRFTLSGPELASAVRQVAPAAAAADRVTLPGEDPALDEVLRCALLEVDAGEVRLVASDRYRLSVRTLHPRAGNDTAGRALVPVPDLVDLAGWARPQTEVTLTLEGDRITAEGEGGSRRLATREGDFPAYQAILDGVPAATVRAMVARERLRSALEEDLPEVVVLELREGHFALDPPGLRLDAVVVGGPMRVGFAPPLLRAALEASVGPEVMLELSEPNRPVLVRSADQGTFTTLVMPYRLDHHG</sequence>
<evidence type="ECO:0000256" key="2">
    <source>
        <dbReference type="ARBA" id="ARBA00010752"/>
    </source>
</evidence>
<organism evidence="10 11">
    <name type="scientific">Oryzihumus leptocrescens</name>
    <dbReference type="NCBI Taxonomy" id="297536"/>
    <lineage>
        <taxon>Bacteria</taxon>
        <taxon>Bacillati</taxon>
        <taxon>Actinomycetota</taxon>
        <taxon>Actinomycetes</taxon>
        <taxon>Micrococcales</taxon>
        <taxon>Intrasporangiaceae</taxon>
        <taxon>Oryzihumus</taxon>
    </lineage>
</organism>
<evidence type="ECO:0000256" key="1">
    <source>
        <dbReference type="ARBA" id="ARBA00004496"/>
    </source>
</evidence>
<dbReference type="OrthoDB" id="7849865at2"/>
<dbReference type="Gene3D" id="3.10.150.10">
    <property type="entry name" value="DNA Polymerase III, subunit A, domain 2"/>
    <property type="match status" value="2"/>
</dbReference>
<dbReference type="Proteomes" id="UP000319514">
    <property type="component" value="Unassembled WGS sequence"/>
</dbReference>
<evidence type="ECO:0000256" key="8">
    <source>
        <dbReference type="ARBA" id="ARBA00023125"/>
    </source>
</evidence>
<keyword evidence="5" id="KW-0548">Nucleotidyltransferase</keyword>
<dbReference type="SMART" id="SM00422">
    <property type="entry name" value="HTH_MERR"/>
    <property type="match status" value="1"/>
</dbReference>
<evidence type="ECO:0000256" key="3">
    <source>
        <dbReference type="ARBA" id="ARBA00022490"/>
    </source>
</evidence>
<evidence type="ECO:0000313" key="10">
    <source>
        <dbReference type="EMBL" id="TQL61636.1"/>
    </source>
</evidence>
<keyword evidence="3" id="KW-0963">Cytoplasm</keyword>
<keyword evidence="4" id="KW-0808">Transferase</keyword>
<dbReference type="GO" id="GO:0005737">
    <property type="term" value="C:cytoplasm"/>
    <property type="evidence" value="ECO:0007669"/>
    <property type="project" value="UniProtKB-SubCell"/>
</dbReference>
<dbReference type="GO" id="GO:0009360">
    <property type="term" value="C:DNA polymerase III complex"/>
    <property type="evidence" value="ECO:0007669"/>
    <property type="project" value="InterPro"/>
</dbReference>
<dbReference type="GO" id="GO:0006271">
    <property type="term" value="P:DNA strand elongation involved in DNA replication"/>
    <property type="evidence" value="ECO:0007669"/>
    <property type="project" value="TreeGrafter"/>
</dbReference>
<evidence type="ECO:0000313" key="11">
    <source>
        <dbReference type="Proteomes" id="UP000319514"/>
    </source>
</evidence>
<dbReference type="GO" id="GO:0003677">
    <property type="term" value="F:DNA binding"/>
    <property type="evidence" value="ECO:0007669"/>
    <property type="project" value="UniProtKB-KW"/>
</dbReference>
<evidence type="ECO:0000256" key="5">
    <source>
        <dbReference type="ARBA" id="ARBA00022695"/>
    </source>
</evidence>
<dbReference type="SUPFAM" id="SSF55979">
    <property type="entry name" value="DNA clamp"/>
    <property type="match status" value="2"/>
</dbReference>
<dbReference type="PROSITE" id="PS00552">
    <property type="entry name" value="HTH_MERR_1"/>
    <property type="match status" value="1"/>
</dbReference>
<dbReference type="InterPro" id="IPR001001">
    <property type="entry name" value="DNA_polIII_beta"/>
</dbReference>
<keyword evidence="6" id="KW-0235">DNA replication</keyword>
<evidence type="ECO:0000256" key="6">
    <source>
        <dbReference type="ARBA" id="ARBA00022705"/>
    </source>
</evidence>
<feature type="domain" description="HTH merR-type" evidence="9">
    <location>
        <begin position="8"/>
        <end position="78"/>
    </location>
</feature>
<dbReference type="Pfam" id="PF00376">
    <property type="entry name" value="MerR"/>
    <property type="match status" value="1"/>
</dbReference>
<comment type="subcellular location">
    <subcellularLocation>
        <location evidence="1">Cytoplasm</location>
    </subcellularLocation>
</comment>
<evidence type="ECO:0000256" key="7">
    <source>
        <dbReference type="ARBA" id="ARBA00022932"/>
    </source>
</evidence>
<dbReference type="AlphaFoldDB" id="A0A542ZMW5"/>
<dbReference type="InterPro" id="IPR000551">
    <property type="entry name" value="MerR-type_HTH_dom"/>
</dbReference>
<dbReference type="SMART" id="SM00480">
    <property type="entry name" value="POL3Bc"/>
    <property type="match status" value="1"/>
</dbReference>
<keyword evidence="8" id="KW-0238">DNA-binding</keyword>
<dbReference type="GO" id="GO:0006355">
    <property type="term" value="P:regulation of DNA-templated transcription"/>
    <property type="evidence" value="ECO:0007669"/>
    <property type="project" value="InterPro"/>
</dbReference>
<comment type="similarity">
    <text evidence="2">Belongs to the beta sliding clamp family.</text>
</comment>
<dbReference type="InterPro" id="IPR046938">
    <property type="entry name" value="DNA_clamp_sf"/>
</dbReference>
<keyword evidence="11" id="KW-1185">Reference proteome</keyword>
<reference evidence="10 11" key="1">
    <citation type="submission" date="2019-06" db="EMBL/GenBank/DDBJ databases">
        <title>Sequencing the genomes of 1000 actinobacteria strains.</title>
        <authorList>
            <person name="Klenk H.-P."/>
        </authorList>
    </citation>
    <scope>NUCLEOTIDE SEQUENCE [LARGE SCALE GENOMIC DNA]</scope>
    <source>
        <strain evidence="10 11">DSM 18082</strain>
    </source>
</reference>
<dbReference type="EMBL" id="VFOQ01000001">
    <property type="protein sequence ID" value="TQL61636.1"/>
    <property type="molecule type" value="Genomic_DNA"/>
</dbReference>
<gene>
    <name evidence="10" type="ORF">FB474_3050</name>
</gene>
<dbReference type="PANTHER" id="PTHR30478:SF0">
    <property type="entry name" value="BETA SLIDING CLAMP"/>
    <property type="match status" value="1"/>
</dbReference>
<accession>A0A542ZMW5</accession>
<keyword evidence="7" id="KW-0239">DNA-directed DNA polymerase</keyword>
<evidence type="ECO:0000259" key="9">
    <source>
        <dbReference type="PROSITE" id="PS50937"/>
    </source>
</evidence>
<protein>
    <submittedName>
        <fullName evidence="10">DNA polymerase III beta subunit-like protein</fullName>
    </submittedName>
</protein>
<dbReference type="InterPro" id="IPR009061">
    <property type="entry name" value="DNA-bd_dom_put_sf"/>
</dbReference>
<evidence type="ECO:0000256" key="4">
    <source>
        <dbReference type="ARBA" id="ARBA00022679"/>
    </source>
</evidence>
<dbReference type="Gene3D" id="1.10.1660.10">
    <property type="match status" value="1"/>
</dbReference>
<dbReference type="GO" id="GO:0003887">
    <property type="term" value="F:DNA-directed DNA polymerase activity"/>
    <property type="evidence" value="ECO:0007669"/>
    <property type="project" value="UniProtKB-KW"/>
</dbReference>
<dbReference type="SUPFAM" id="SSF46955">
    <property type="entry name" value="Putative DNA-binding domain"/>
    <property type="match status" value="1"/>
</dbReference>
<proteinExistence type="inferred from homology"/>